<accession>A0A0F9S7L8</accession>
<organism evidence="1">
    <name type="scientific">marine sediment metagenome</name>
    <dbReference type="NCBI Taxonomy" id="412755"/>
    <lineage>
        <taxon>unclassified sequences</taxon>
        <taxon>metagenomes</taxon>
        <taxon>ecological metagenomes</taxon>
    </lineage>
</organism>
<dbReference type="EMBL" id="LAZR01000541">
    <property type="protein sequence ID" value="KKN64895.1"/>
    <property type="molecule type" value="Genomic_DNA"/>
</dbReference>
<proteinExistence type="predicted"/>
<comment type="caution">
    <text evidence="1">The sequence shown here is derived from an EMBL/GenBank/DDBJ whole genome shotgun (WGS) entry which is preliminary data.</text>
</comment>
<protein>
    <submittedName>
        <fullName evidence="1">Uncharacterized protein</fullName>
    </submittedName>
</protein>
<reference evidence="1" key="1">
    <citation type="journal article" date="2015" name="Nature">
        <title>Complex archaea that bridge the gap between prokaryotes and eukaryotes.</title>
        <authorList>
            <person name="Spang A."/>
            <person name="Saw J.H."/>
            <person name="Jorgensen S.L."/>
            <person name="Zaremba-Niedzwiedzka K."/>
            <person name="Martijn J."/>
            <person name="Lind A.E."/>
            <person name="van Eijk R."/>
            <person name="Schleper C."/>
            <person name="Guy L."/>
            <person name="Ettema T.J."/>
        </authorList>
    </citation>
    <scope>NUCLEOTIDE SEQUENCE</scope>
</reference>
<evidence type="ECO:0000313" key="1">
    <source>
        <dbReference type="EMBL" id="KKN64895.1"/>
    </source>
</evidence>
<sequence>MNPELQKYIKPGEFTFCSRCGHICRMGLSNFMCVGCTDSLFSKPMTAQESEELQLKIVCQKKVSDVIMTYREELARYRKDLNIKGVKWVNTS</sequence>
<name>A0A0F9S7L8_9ZZZZ</name>
<dbReference type="AlphaFoldDB" id="A0A0F9S7L8"/>
<gene>
    <name evidence="1" type="ORF">LCGC14_0487290</name>
</gene>